<sequence>MQKNNYELFFSVHPYLSNDFKMRLLQASYQLQVMLILILI</sequence>
<organism evidence="1 2">
    <name type="scientific">Chloroherpeton thalassium (strain ATCC 35110 / GB-78)</name>
    <dbReference type="NCBI Taxonomy" id="517418"/>
    <lineage>
        <taxon>Bacteria</taxon>
        <taxon>Pseudomonadati</taxon>
        <taxon>Chlorobiota</taxon>
        <taxon>Chlorobiia</taxon>
        <taxon>Chlorobiales</taxon>
        <taxon>Chloroherpetonaceae</taxon>
        <taxon>Chloroherpeton</taxon>
    </lineage>
</organism>
<dbReference type="HOGENOM" id="CLU_3286991_0_0_10"/>
<dbReference type="EMBL" id="CP001100">
    <property type="protein sequence ID" value="ACF15164.1"/>
    <property type="molecule type" value="Genomic_DNA"/>
</dbReference>
<name>B3QYU1_CHLT3</name>
<keyword evidence="2" id="KW-1185">Reference proteome</keyword>
<dbReference type="KEGG" id="cts:Ctha_2715"/>
<reference evidence="1 2" key="1">
    <citation type="submission" date="2008-06" db="EMBL/GenBank/DDBJ databases">
        <title>Complete sequence of Chloroherpeton thalassium ATCC 35110.</title>
        <authorList>
            <consortium name="US DOE Joint Genome Institute"/>
            <person name="Lucas S."/>
            <person name="Copeland A."/>
            <person name="Lapidus A."/>
            <person name="Glavina del Rio T."/>
            <person name="Dalin E."/>
            <person name="Tice H."/>
            <person name="Bruce D."/>
            <person name="Goodwin L."/>
            <person name="Pitluck S."/>
            <person name="Schmutz J."/>
            <person name="Larimer F."/>
            <person name="Land M."/>
            <person name="Hauser L."/>
            <person name="Kyrpides N."/>
            <person name="Mikhailova N."/>
            <person name="Liu Z."/>
            <person name="Li T."/>
            <person name="Zhao F."/>
            <person name="Overmann J."/>
            <person name="Bryant D.A."/>
            <person name="Richardson P."/>
        </authorList>
    </citation>
    <scope>NUCLEOTIDE SEQUENCE [LARGE SCALE GENOMIC DNA]</scope>
    <source>
        <strain evidence="2">ATCC 35110 / GB-78</strain>
    </source>
</reference>
<accession>B3QYU1</accession>
<evidence type="ECO:0000313" key="2">
    <source>
        <dbReference type="Proteomes" id="UP000001208"/>
    </source>
</evidence>
<protein>
    <submittedName>
        <fullName evidence="1">Uncharacterized protein</fullName>
    </submittedName>
</protein>
<gene>
    <name evidence="1" type="ordered locus">Ctha_2715</name>
</gene>
<evidence type="ECO:0000313" key="1">
    <source>
        <dbReference type="EMBL" id="ACF15164.1"/>
    </source>
</evidence>
<dbReference type="Proteomes" id="UP000001208">
    <property type="component" value="Chromosome"/>
</dbReference>
<proteinExistence type="predicted"/>
<dbReference type="AlphaFoldDB" id="B3QYU1"/>